<feature type="compositionally biased region" description="Polar residues" evidence="1">
    <location>
        <begin position="278"/>
        <end position="301"/>
    </location>
</feature>
<dbReference type="SUPFAM" id="SSF50729">
    <property type="entry name" value="PH domain-like"/>
    <property type="match status" value="1"/>
</dbReference>
<dbReference type="Pfam" id="PF00169">
    <property type="entry name" value="PH"/>
    <property type="match status" value="1"/>
</dbReference>
<dbReference type="EMBL" id="AGCU01165912">
    <property type="status" value="NOT_ANNOTATED_CDS"/>
    <property type="molecule type" value="Genomic_DNA"/>
</dbReference>
<feature type="region of interest" description="Disordered" evidence="1">
    <location>
        <begin position="137"/>
        <end position="204"/>
    </location>
</feature>
<feature type="domain" description="PH" evidence="2">
    <location>
        <begin position="13"/>
        <end position="128"/>
    </location>
</feature>
<evidence type="ECO:0000313" key="3">
    <source>
        <dbReference type="Ensembl" id="ENSPSIP00000018560.1"/>
    </source>
</evidence>
<proteinExistence type="predicted"/>
<dbReference type="AlphaFoldDB" id="K7GE49"/>
<dbReference type="Proteomes" id="UP000007267">
    <property type="component" value="Unassembled WGS sequence"/>
</dbReference>
<keyword evidence="4" id="KW-1185">Reference proteome</keyword>
<dbReference type="PANTHER" id="PTHR47014:SF1">
    <property type="entry name" value="PLECKSTRIN HOMOLOGY DOMAIN-CONTAINING FAMILY S MEMBER 1"/>
    <property type="match status" value="1"/>
</dbReference>
<dbReference type="InterPro" id="IPR011993">
    <property type="entry name" value="PH-like_dom_sf"/>
</dbReference>
<dbReference type="InterPro" id="IPR001849">
    <property type="entry name" value="PH_domain"/>
</dbReference>
<reference evidence="4" key="1">
    <citation type="submission" date="2011-10" db="EMBL/GenBank/DDBJ databases">
        <authorList>
            <consortium name="Soft-shell Turtle Genome Consortium"/>
        </authorList>
    </citation>
    <scope>NUCLEOTIDE SEQUENCE [LARGE SCALE GENOMIC DNA]</scope>
    <source>
        <strain evidence="4">Daiwa-1</strain>
    </source>
</reference>
<dbReference type="OMA" id="QPDQVMS"/>
<evidence type="ECO:0000256" key="1">
    <source>
        <dbReference type="SAM" id="MobiDB-lite"/>
    </source>
</evidence>
<protein>
    <submittedName>
        <fullName evidence="3">Pleckstrin homology domain containing S1</fullName>
    </submittedName>
</protein>
<sequence>MAGSQATFFQGEEICKQGEFIKSPPPQLFTSQGSWKKRYFILCKPSKRCYMLKYLKGQQIKGSIAIDQISNVEIGINNYEKMTAIRKMFKCCPEEVISINTESRDYYLIGKDREQVEDWMTSLSLARAETTENGYSTQLTCSHGRKHNKQASKKTNKPSHCPDHANYSSVRNWISTKQKQNNSSEETRKSQLLLHSDGNTNEKGEEYYAFPSSILAQLESEQATSDSPIHSHNLMETGDHLSRKLYLSMKALFPEEKLQPTHRSDESLTIPRSQANSVHWGNSEADGNQQQLMQSSTSKQLPQKRKPNSSPLSVVQLSIIINKIKDSSQLQEVDICIPHADLTSNLILIEAAGQICVSQWRGPPRLGCLFHHGDHIVAVNDLRIHSIEELSLFISKSVKKEKVKLTICRIPDSAIFHIKGCSC</sequence>
<reference evidence="3" key="4">
    <citation type="submission" date="2025-09" db="UniProtKB">
        <authorList>
            <consortium name="Ensembl"/>
        </authorList>
    </citation>
    <scope>IDENTIFICATION</scope>
</reference>
<reference evidence="3" key="3">
    <citation type="submission" date="2025-08" db="UniProtKB">
        <authorList>
            <consortium name="Ensembl"/>
        </authorList>
    </citation>
    <scope>IDENTIFICATION</scope>
</reference>
<reference evidence="4" key="2">
    <citation type="journal article" date="2013" name="Nat. Genet.">
        <title>The draft genomes of soft-shell turtle and green sea turtle yield insights into the development and evolution of the turtle-specific body plan.</title>
        <authorList>
            <person name="Wang Z."/>
            <person name="Pascual-Anaya J."/>
            <person name="Zadissa A."/>
            <person name="Li W."/>
            <person name="Niimura Y."/>
            <person name="Huang Z."/>
            <person name="Li C."/>
            <person name="White S."/>
            <person name="Xiong Z."/>
            <person name="Fang D."/>
            <person name="Wang B."/>
            <person name="Ming Y."/>
            <person name="Chen Y."/>
            <person name="Zheng Y."/>
            <person name="Kuraku S."/>
            <person name="Pignatelli M."/>
            <person name="Herrero J."/>
            <person name="Beal K."/>
            <person name="Nozawa M."/>
            <person name="Li Q."/>
            <person name="Wang J."/>
            <person name="Zhang H."/>
            <person name="Yu L."/>
            <person name="Shigenobu S."/>
            <person name="Wang J."/>
            <person name="Liu J."/>
            <person name="Flicek P."/>
            <person name="Searle S."/>
            <person name="Wang J."/>
            <person name="Kuratani S."/>
            <person name="Yin Y."/>
            <person name="Aken B."/>
            <person name="Zhang G."/>
            <person name="Irie N."/>
        </authorList>
    </citation>
    <scope>NUCLEOTIDE SEQUENCE [LARGE SCALE GENOMIC DNA]</scope>
    <source>
        <strain evidence="4">Daiwa-1</strain>
    </source>
</reference>
<evidence type="ECO:0000259" key="2">
    <source>
        <dbReference type="PROSITE" id="PS50003"/>
    </source>
</evidence>
<evidence type="ECO:0000313" key="4">
    <source>
        <dbReference type="Proteomes" id="UP000007267"/>
    </source>
</evidence>
<dbReference type="Gene3D" id="2.30.29.30">
    <property type="entry name" value="Pleckstrin-homology domain (PH domain)/Phosphotyrosine-binding domain (PTB)"/>
    <property type="match status" value="1"/>
</dbReference>
<dbReference type="GeneTree" id="ENSGT00390000006729"/>
<dbReference type="EMBL" id="AGCU01165913">
    <property type="status" value="NOT_ANNOTATED_CDS"/>
    <property type="molecule type" value="Genomic_DNA"/>
</dbReference>
<dbReference type="eggNOG" id="ENOG502RDEC">
    <property type="taxonomic scope" value="Eukaryota"/>
</dbReference>
<dbReference type="InterPro" id="IPR042986">
    <property type="entry name" value="PLEKHS1"/>
</dbReference>
<feature type="compositionally biased region" description="Basic residues" evidence="1">
    <location>
        <begin position="143"/>
        <end position="157"/>
    </location>
</feature>
<name>K7GE49_PELSI</name>
<dbReference type="PANTHER" id="PTHR47014">
    <property type="entry name" value="PLECKSTRIN HOMOLOGY DOMAIN-CONTAINING FAMILY S MEMBER 1"/>
    <property type="match status" value="1"/>
</dbReference>
<dbReference type="HOGENOM" id="CLU_049125_1_0_1"/>
<dbReference type="STRING" id="13735.ENSPSIP00000018560"/>
<feature type="region of interest" description="Disordered" evidence="1">
    <location>
        <begin position="278"/>
        <end position="309"/>
    </location>
</feature>
<gene>
    <name evidence="3" type="primary">PLEKHS1</name>
</gene>
<accession>K7GE49</accession>
<dbReference type="SMART" id="SM00233">
    <property type="entry name" value="PH"/>
    <property type="match status" value="1"/>
</dbReference>
<organism evidence="3 4">
    <name type="scientific">Pelodiscus sinensis</name>
    <name type="common">Chinese softshell turtle</name>
    <name type="synonym">Trionyx sinensis</name>
    <dbReference type="NCBI Taxonomy" id="13735"/>
    <lineage>
        <taxon>Eukaryota</taxon>
        <taxon>Metazoa</taxon>
        <taxon>Chordata</taxon>
        <taxon>Craniata</taxon>
        <taxon>Vertebrata</taxon>
        <taxon>Euteleostomi</taxon>
        <taxon>Archelosauria</taxon>
        <taxon>Testudinata</taxon>
        <taxon>Testudines</taxon>
        <taxon>Cryptodira</taxon>
        <taxon>Trionychia</taxon>
        <taxon>Trionychidae</taxon>
        <taxon>Pelodiscus</taxon>
    </lineage>
</organism>
<feature type="compositionally biased region" description="Polar residues" evidence="1">
    <location>
        <begin position="166"/>
        <end position="184"/>
    </location>
</feature>
<dbReference type="Ensembl" id="ENSPSIT00000018646.1">
    <property type="protein sequence ID" value="ENSPSIP00000018560.1"/>
    <property type="gene ID" value="ENSPSIG00000016480.1"/>
</dbReference>
<dbReference type="PROSITE" id="PS50003">
    <property type="entry name" value="PH_DOMAIN"/>
    <property type="match status" value="1"/>
</dbReference>